<keyword evidence="3" id="KW-1185">Reference proteome</keyword>
<protein>
    <submittedName>
        <fullName evidence="2">Uncharacterized protein</fullName>
    </submittedName>
</protein>
<organism evidence="2 3">
    <name type="scientific">Favolaschia claudopus</name>
    <dbReference type="NCBI Taxonomy" id="2862362"/>
    <lineage>
        <taxon>Eukaryota</taxon>
        <taxon>Fungi</taxon>
        <taxon>Dikarya</taxon>
        <taxon>Basidiomycota</taxon>
        <taxon>Agaricomycotina</taxon>
        <taxon>Agaricomycetes</taxon>
        <taxon>Agaricomycetidae</taxon>
        <taxon>Agaricales</taxon>
        <taxon>Marasmiineae</taxon>
        <taxon>Mycenaceae</taxon>
        <taxon>Favolaschia</taxon>
    </lineage>
</organism>
<dbReference type="Proteomes" id="UP001362999">
    <property type="component" value="Unassembled WGS sequence"/>
</dbReference>
<gene>
    <name evidence="2" type="ORF">R3P38DRAFT_2982322</name>
</gene>
<dbReference type="EMBL" id="JAWWNJ010000046">
    <property type="protein sequence ID" value="KAK7018347.1"/>
    <property type="molecule type" value="Genomic_DNA"/>
</dbReference>
<feature type="compositionally biased region" description="Basic and acidic residues" evidence="1">
    <location>
        <begin position="267"/>
        <end position="281"/>
    </location>
</feature>
<comment type="caution">
    <text evidence="2">The sequence shown here is derived from an EMBL/GenBank/DDBJ whole genome shotgun (WGS) entry which is preliminary data.</text>
</comment>
<evidence type="ECO:0000313" key="2">
    <source>
        <dbReference type="EMBL" id="KAK7018347.1"/>
    </source>
</evidence>
<feature type="compositionally biased region" description="Acidic residues" evidence="1">
    <location>
        <begin position="257"/>
        <end position="266"/>
    </location>
</feature>
<evidence type="ECO:0000256" key="1">
    <source>
        <dbReference type="SAM" id="MobiDB-lite"/>
    </source>
</evidence>
<proteinExistence type="predicted"/>
<reference evidence="2 3" key="1">
    <citation type="journal article" date="2024" name="J Genomics">
        <title>Draft genome sequencing and assembly of Favolaschia claudopus CIRM-BRFM 2984 isolated from oak limbs.</title>
        <authorList>
            <person name="Navarro D."/>
            <person name="Drula E."/>
            <person name="Chaduli D."/>
            <person name="Cazenave R."/>
            <person name="Ahrendt S."/>
            <person name="Wang J."/>
            <person name="Lipzen A."/>
            <person name="Daum C."/>
            <person name="Barry K."/>
            <person name="Grigoriev I.V."/>
            <person name="Favel A."/>
            <person name="Rosso M.N."/>
            <person name="Martin F."/>
        </authorList>
    </citation>
    <scope>NUCLEOTIDE SEQUENCE [LARGE SCALE GENOMIC DNA]</scope>
    <source>
        <strain evidence="2 3">CIRM-BRFM 2984</strain>
    </source>
</reference>
<accession>A0AAW0AXR2</accession>
<feature type="compositionally biased region" description="Basic and acidic residues" evidence="1">
    <location>
        <begin position="235"/>
        <end position="244"/>
    </location>
</feature>
<evidence type="ECO:0000313" key="3">
    <source>
        <dbReference type="Proteomes" id="UP001362999"/>
    </source>
</evidence>
<name>A0AAW0AXR2_9AGAR</name>
<feature type="region of interest" description="Disordered" evidence="1">
    <location>
        <begin position="235"/>
        <end position="337"/>
    </location>
</feature>
<dbReference type="AlphaFoldDB" id="A0AAW0AXR2"/>
<sequence>MKYASRKYVDLILQVSSKWASWDPPHLIEVGDYGTIDKETGLFQKDGNIYTDPATAKLCADHPPDTRAPDEVMVVCSQTEKKHDIGLGPEINISGIAEASIKGQWKFKSGKTGALLVMVQPRSSVIAGGALLSKLIDTPSLKDKYLVTETVACHAYSLYLSSKMDDVISLALVAKTPLPVSPLVSAGGEISATWWSQTGSGVFRHGCAERGTYSFTPLFALKRLRKSSFVRYRGEPTPEERAEDMWDSEPESPWGPLDEDGEEDVFEDRQEKRTATTKARENSSLINRRPQYDASSPPSNSPHQHTPSGTHQNDSHTPSAPQTSPDTIYIRSSAPPRTRAMLVNDMAPERANEHSGRTGGTSAFAALVAAASGTSSSEIIEMLELDVHVETRASRLHKVSTVGERTRDAVGVVGCVGGVVHVVRGGDEVGGDEGEFEDEWEEGRIASIRARCGTRWSK</sequence>
<feature type="compositionally biased region" description="Polar residues" evidence="1">
    <location>
        <begin position="293"/>
        <end position="326"/>
    </location>
</feature>